<sequence length="275" mass="31049">MKKEKQTIPLPNEEKSTSKNQTNPEKRAPLKLLTIPIITTLIGFISYWAPYVTGLTYYQTLLSAQNIPFHLFERQSSDYFIYAHYAFIEASSSWISLIFKDTKIFLFIMGAFAALGLEFFILNWLSNCKKSKQLVTKLDSNNLLSIPLAILLLAFLAAFLITFSPVLILIILIIPGIIGEYAAEQTVKENKEIYSQGCIENKKDWHCTAVLDKNQEIFRGFLIASSNERIALFLDGRTIIFPLDDKVLVSVPPPDNTQSTSSLPENTSPQNSKTQ</sequence>
<feature type="transmembrane region" description="Helical" evidence="2">
    <location>
        <begin position="79"/>
        <end position="97"/>
    </location>
</feature>
<reference evidence="3 4" key="1">
    <citation type="submission" date="2016-10" db="EMBL/GenBank/DDBJ databases">
        <authorList>
            <person name="de Groot N.N."/>
        </authorList>
    </citation>
    <scope>NUCLEOTIDE SEQUENCE [LARGE SCALE GENOMIC DNA]</scope>
    <source>
        <strain evidence="3 4">JCM 21544</strain>
    </source>
</reference>
<evidence type="ECO:0000256" key="1">
    <source>
        <dbReference type="SAM" id="MobiDB-lite"/>
    </source>
</evidence>
<dbReference type="AlphaFoldDB" id="A0A1G9HDU5"/>
<feature type="compositionally biased region" description="Polar residues" evidence="1">
    <location>
        <begin position="256"/>
        <end position="275"/>
    </location>
</feature>
<keyword evidence="2" id="KW-1133">Transmembrane helix</keyword>
<evidence type="ECO:0000313" key="4">
    <source>
        <dbReference type="Proteomes" id="UP000198706"/>
    </source>
</evidence>
<keyword evidence="2" id="KW-0472">Membrane</keyword>
<protein>
    <submittedName>
        <fullName evidence="3">Uncharacterized protein</fullName>
    </submittedName>
</protein>
<keyword evidence="2" id="KW-0812">Transmembrane</keyword>
<accession>A0A1G9HDU5</accession>
<proteinExistence type="predicted"/>
<feature type="transmembrane region" description="Helical" evidence="2">
    <location>
        <begin position="104"/>
        <end position="126"/>
    </location>
</feature>
<feature type="transmembrane region" description="Helical" evidence="2">
    <location>
        <begin position="28"/>
        <end position="49"/>
    </location>
</feature>
<evidence type="ECO:0000313" key="3">
    <source>
        <dbReference type="EMBL" id="SDL11069.1"/>
    </source>
</evidence>
<dbReference type="EMBL" id="FNFD01000015">
    <property type="protein sequence ID" value="SDL11069.1"/>
    <property type="molecule type" value="Genomic_DNA"/>
</dbReference>
<feature type="region of interest" description="Disordered" evidence="1">
    <location>
        <begin position="254"/>
        <end position="275"/>
    </location>
</feature>
<feature type="compositionally biased region" description="Basic and acidic residues" evidence="1">
    <location>
        <begin position="1"/>
        <end position="17"/>
    </location>
</feature>
<feature type="region of interest" description="Disordered" evidence="1">
    <location>
        <begin position="1"/>
        <end position="24"/>
    </location>
</feature>
<evidence type="ECO:0000256" key="2">
    <source>
        <dbReference type="SAM" id="Phobius"/>
    </source>
</evidence>
<organism evidence="3 4">
    <name type="scientific">Pseudomonas indica</name>
    <dbReference type="NCBI Taxonomy" id="137658"/>
    <lineage>
        <taxon>Bacteria</taxon>
        <taxon>Pseudomonadati</taxon>
        <taxon>Pseudomonadota</taxon>
        <taxon>Gammaproteobacteria</taxon>
        <taxon>Pseudomonadales</taxon>
        <taxon>Pseudomonadaceae</taxon>
        <taxon>Pseudomonas</taxon>
    </lineage>
</organism>
<keyword evidence="4" id="KW-1185">Reference proteome</keyword>
<dbReference type="RefSeq" id="WP_139198589.1">
    <property type="nucleotide sequence ID" value="NZ_FNFD01000015.1"/>
</dbReference>
<gene>
    <name evidence="3" type="ORF">SAMN05216186_1158</name>
</gene>
<dbReference type="Proteomes" id="UP000198706">
    <property type="component" value="Unassembled WGS sequence"/>
</dbReference>
<feature type="transmembrane region" description="Helical" evidence="2">
    <location>
        <begin position="146"/>
        <end position="174"/>
    </location>
</feature>
<name>A0A1G9HDU5_9PSED</name>